<protein>
    <submittedName>
        <fullName evidence="7">Peroxiredoxin</fullName>
    </submittedName>
</protein>
<dbReference type="PANTHER" id="PTHR42852">
    <property type="entry name" value="THIOL:DISULFIDE INTERCHANGE PROTEIN DSBE"/>
    <property type="match status" value="1"/>
</dbReference>
<dbReference type="Pfam" id="PF14289">
    <property type="entry name" value="DUF4369"/>
    <property type="match status" value="1"/>
</dbReference>
<dbReference type="GO" id="GO:0030313">
    <property type="term" value="C:cell envelope"/>
    <property type="evidence" value="ECO:0007669"/>
    <property type="project" value="UniProtKB-SubCell"/>
</dbReference>
<evidence type="ECO:0000256" key="4">
    <source>
        <dbReference type="ARBA" id="ARBA00023284"/>
    </source>
</evidence>
<dbReference type="InterPro" id="IPR050553">
    <property type="entry name" value="Thioredoxin_ResA/DsbE_sf"/>
</dbReference>
<dbReference type="PANTHER" id="PTHR42852:SF6">
    <property type="entry name" value="THIOL:DISULFIDE INTERCHANGE PROTEIN DSBE"/>
    <property type="match status" value="1"/>
</dbReference>
<proteinExistence type="predicted"/>
<sequence>MKKLIFSVAAMLPIMAFAQTSDTFTINGKVGAIGAPAKVYLIYQLGSNNVVDSSSVTAGSFSFKGTLLNPVNATLALDYKGIGLNKYIQQNYPDGGPSNTADDLNLFLEKGTIAINSKDSLSKSLISGSVLNDDNRRLTGQLAVINKKAQALMAEAKAATPEQQKAPDFQSRMQARYKNIQAEQKAVLKNFITNNPNSYLSLLAINSVAGPAPDPTEIEPLFNGLSQSLKDSESGKNLKRGIDALKVTAIGAIAPDFIQNDVNGTPVKLSSFRGKYVLIDFWASWCGPCRQENPNVVRNYNKYKTKNFTVLGVSLDKPEGKSAWLAAIKSDGLEWTQVSDLKFWNNEAATLYQVSSIPQNFLIGPDGKIIAKNLRGEDLDAKLAELFGKI</sequence>
<dbReference type="PROSITE" id="PS51352">
    <property type="entry name" value="THIOREDOXIN_2"/>
    <property type="match status" value="1"/>
</dbReference>
<dbReference type="InterPro" id="IPR000866">
    <property type="entry name" value="AhpC/TSA"/>
</dbReference>
<dbReference type="InterPro" id="IPR013766">
    <property type="entry name" value="Thioredoxin_domain"/>
</dbReference>
<evidence type="ECO:0000256" key="2">
    <source>
        <dbReference type="ARBA" id="ARBA00022748"/>
    </source>
</evidence>
<feature type="domain" description="Thioredoxin" evidence="6">
    <location>
        <begin position="248"/>
        <end position="390"/>
    </location>
</feature>
<dbReference type="GO" id="GO:0016209">
    <property type="term" value="F:antioxidant activity"/>
    <property type="evidence" value="ECO:0007669"/>
    <property type="project" value="InterPro"/>
</dbReference>
<dbReference type="CDD" id="cd02966">
    <property type="entry name" value="TlpA_like_family"/>
    <property type="match status" value="1"/>
</dbReference>
<evidence type="ECO:0000256" key="1">
    <source>
        <dbReference type="ARBA" id="ARBA00004196"/>
    </source>
</evidence>
<organism evidence="7 8">
    <name type="scientific">Mucilaginibacter lappiensis</name>
    <dbReference type="NCBI Taxonomy" id="354630"/>
    <lineage>
        <taxon>Bacteria</taxon>
        <taxon>Pseudomonadati</taxon>
        <taxon>Bacteroidota</taxon>
        <taxon>Sphingobacteriia</taxon>
        <taxon>Sphingobacteriales</taxon>
        <taxon>Sphingobacteriaceae</taxon>
        <taxon>Mucilaginibacter</taxon>
    </lineage>
</organism>
<dbReference type="PROSITE" id="PS00194">
    <property type="entry name" value="THIOREDOXIN_1"/>
    <property type="match status" value="1"/>
</dbReference>
<dbReference type="InterPro" id="IPR025380">
    <property type="entry name" value="DUF4369"/>
</dbReference>
<reference evidence="7 8" key="1">
    <citation type="submission" date="2020-08" db="EMBL/GenBank/DDBJ databases">
        <title>Genomic Encyclopedia of Type Strains, Phase IV (KMG-V): Genome sequencing to study the core and pangenomes of soil and plant-associated prokaryotes.</title>
        <authorList>
            <person name="Whitman W."/>
        </authorList>
    </citation>
    <scope>NUCLEOTIDE SEQUENCE [LARGE SCALE GENOMIC DNA]</scope>
    <source>
        <strain evidence="7 8">MP601</strain>
    </source>
</reference>
<dbReference type="Pfam" id="PF00578">
    <property type="entry name" value="AhpC-TSA"/>
    <property type="match status" value="1"/>
</dbReference>
<dbReference type="Proteomes" id="UP000548326">
    <property type="component" value="Unassembled WGS sequence"/>
</dbReference>
<dbReference type="InterPro" id="IPR036249">
    <property type="entry name" value="Thioredoxin-like_sf"/>
</dbReference>
<name>A0A841JME4_9SPHI</name>
<evidence type="ECO:0000259" key="6">
    <source>
        <dbReference type="PROSITE" id="PS51352"/>
    </source>
</evidence>
<evidence type="ECO:0000256" key="5">
    <source>
        <dbReference type="SAM" id="SignalP"/>
    </source>
</evidence>
<evidence type="ECO:0000313" key="7">
    <source>
        <dbReference type="EMBL" id="MBB6129525.1"/>
    </source>
</evidence>
<comment type="subcellular location">
    <subcellularLocation>
        <location evidence="1">Cell envelope</location>
    </subcellularLocation>
</comment>
<evidence type="ECO:0000256" key="3">
    <source>
        <dbReference type="ARBA" id="ARBA00023157"/>
    </source>
</evidence>
<dbReference type="Gene3D" id="3.40.30.10">
    <property type="entry name" value="Glutaredoxin"/>
    <property type="match status" value="1"/>
</dbReference>
<feature type="chain" id="PRO_5032996513" evidence="5">
    <location>
        <begin position="19"/>
        <end position="390"/>
    </location>
</feature>
<dbReference type="GO" id="GO:0017004">
    <property type="term" value="P:cytochrome complex assembly"/>
    <property type="evidence" value="ECO:0007669"/>
    <property type="project" value="UniProtKB-KW"/>
</dbReference>
<evidence type="ECO:0000313" key="8">
    <source>
        <dbReference type="Proteomes" id="UP000548326"/>
    </source>
</evidence>
<dbReference type="AlphaFoldDB" id="A0A841JME4"/>
<keyword evidence="2" id="KW-0201">Cytochrome c-type biogenesis</keyword>
<comment type="caution">
    <text evidence="7">The sequence shown here is derived from an EMBL/GenBank/DDBJ whole genome shotgun (WGS) entry which is preliminary data.</text>
</comment>
<keyword evidence="5" id="KW-0732">Signal</keyword>
<accession>A0A841JME4</accession>
<dbReference type="InterPro" id="IPR017937">
    <property type="entry name" value="Thioredoxin_CS"/>
</dbReference>
<gene>
    <name evidence="7" type="ORF">HDF22_003656</name>
</gene>
<keyword evidence="3" id="KW-1015">Disulfide bond</keyword>
<keyword evidence="4" id="KW-0676">Redox-active center</keyword>
<feature type="signal peptide" evidence="5">
    <location>
        <begin position="1"/>
        <end position="18"/>
    </location>
</feature>
<dbReference type="RefSeq" id="WP_183588600.1">
    <property type="nucleotide sequence ID" value="NZ_JACHCA010000010.1"/>
</dbReference>
<dbReference type="SUPFAM" id="SSF52833">
    <property type="entry name" value="Thioredoxin-like"/>
    <property type="match status" value="1"/>
</dbReference>
<dbReference type="EMBL" id="JACHCA010000010">
    <property type="protein sequence ID" value="MBB6129525.1"/>
    <property type="molecule type" value="Genomic_DNA"/>
</dbReference>
<dbReference type="GO" id="GO:0016491">
    <property type="term" value="F:oxidoreductase activity"/>
    <property type="evidence" value="ECO:0007669"/>
    <property type="project" value="InterPro"/>
</dbReference>